<dbReference type="PANTHER" id="PTHR43046">
    <property type="entry name" value="GDP-MANNOSE MANNOSYL HYDROLASE"/>
    <property type="match status" value="1"/>
</dbReference>
<evidence type="ECO:0000259" key="3">
    <source>
        <dbReference type="PROSITE" id="PS51462"/>
    </source>
</evidence>
<dbReference type="EC" id="3.6.-.-" evidence="4"/>
<reference evidence="4 5" key="1">
    <citation type="submission" date="2023-06" db="EMBL/GenBank/DDBJ databases">
        <title>Five Gram-positive bacteria isolated from mangrove sediments in Shenzhen, Guangdong, China.</title>
        <authorList>
            <person name="Yu S."/>
            <person name="Zheng W."/>
            <person name="Huang Y."/>
        </authorList>
    </citation>
    <scope>NUCLEOTIDE SEQUENCE [LARGE SCALE GENOMIC DNA]</scope>
    <source>
        <strain evidence="4 5">SaN35-3</strain>
    </source>
</reference>
<dbReference type="PANTHER" id="PTHR43046:SF16">
    <property type="entry name" value="ADP-RIBOSE PYROPHOSPHATASE YJHB-RELATED"/>
    <property type="match status" value="1"/>
</dbReference>
<evidence type="ECO:0000313" key="4">
    <source>
        <dbReference type="EMBL" id="WLR42099.1"/>
    </source>
</evidence>
<accession>A0ABY9JRR8</accession>
<dbReference type="SUPFAM" id="SSF55811">
    <property type="entry name" value="Nudix"/>
    <property type="match status" value="1"/>
</dbReference>
<dbReference type="InterPro" id="IPR059176">
    <property type="entry name" value="UDP-X_N"/>
</dbReference>
<dbReference type="RefSeq" id="WP_226540537.1">
    <property type="nucleotide sequence ID" value="NZ_CP129013.1"/>
</dbReference>
<evidence type="ECO:0000256" key="2">
    <source>
        <dbReference type="ARBA" id="ARBA00022801"/>
    </source>
</evidence>
<name>A0ABY9JRR8_9BACI</name>
<keyword evidence="5" id="KW-1185">Reference proteome</keyword>
<dbReference type="InterPro" id="IPR000086">
    <property type="entry name" value="NUDIX_hydrolase_dom"/>
</dbReference>
<dbReference type="Pfam" id="PF00293">
    <property type="entry name" value="NUDIX"/>
    <property type="match status" value="1"/>
</dbReference>
<protein>
    <submittedName>
        <fullName evidence="4">NUDIX hydrolase</fullName>
        <ecNumber evidence="4">3.6.-.-</ecNumber>
    </submittedName>
</protein>
<dbReference type="InterPro" id="IPR015797">
    <property type="entry name" value="NUDIX_hydrolase-like_dom_sf"/>
</dbReference>
<organism evidence="4 5">
    <name type="scientific">Bacillus carboniphilus</name>
    <dbReference type="NCBI Taxonomy" id="86663"/>
    <lineage>
        <taxon>Bacteria</taxon>
        <taxon>Bacillati</taxon>
        <taxon>Bacillota</taxon>
        <taxon>Bacilli</taxon>
        <taxon>Bacillales</taxon>
        <taxon>Bacillaceae</taxon>
        <taxon>Bacillus</taxon>
    </lineage>
</organism>
<dbReference type="GO" id="GO:0016787">
    <property type="term" value="F:hydrolase activity"/>
    <property type="evidence" value="ECO:0007669"/>
    <property type="project" value="UniProtKB-KW"/>
</dbReference>
<dbReference type="PROSITE" id="PS51462">
    <property type="entry name" value="NUDIX"/>
    <property type="match status" value="1"/>
</dbReference>
<dbReference type="Gene3D" id="3.90.79.10">
    <property type="entry name" value="Nucleoside Triphosphate Pyrophosphohydrolase"/>
    <property type="match status" value="1"/>
</dbReference>
<dbReference type="Gene3D" id="6.10.250.1120">
    <property type="match status" value="1"/>
</dbReference>
<gene>
    <name evidence="4" type="ORF">LC087_15205</name>
</gene>
<dbReference type="EMBL" id="CP129013">
    <property type="protein sequence ID" value="WLR42099.1"/>
    <property type="molecule type" value="Genomic_DNA"/>
</dbReference>
<dbReference type="CDD" id="cd04672">
    <property type="entry name" value="NUDIX_CDP-Chase_like"/>
    <property type="match status" value="1"/>
</dbReference>
<evidence type="ECO:0000256" key="1">
    <source>
        <dbReference type="ARBA" id="ARBA00001946"/>
    </source>
</evidence>
<dbReference type="Pfam" id="PF12535">
    <property type="entry name" value="Nudix_N"/>
    <property type="match status" value="1"/>
</dbReference>
<proteinExistence type="predicted"/>
<evidence type="ECO:0000313" key="5">
    <source>
        <dbReference type="Proteomes" id="UP001197974"/>
    </source>
</evidence>
<dbReference type="Proteomes" id="UP001197974">
    <property type="component" value="Chromosome"/>
</dbReference>
<keyword evidence="2 4" id="KW-0378">Hydrolase</keyword>
<sequence>MSDQWIEWAKKLQSIAQAGLTFSKDEYDLERYQQLRDLSAEIMSEHTDYPLNKIKDFFANDKGYQTPKLDVRGVVFKEDKILMVKERLDNRWSLPGGFCDIGLSASENIVKEIKEESGFNVNPTKLLALLHMNKHPHPPQPFDYYKIFIQCEITGGKAKSGLETNEVKFFEQNLLPPLSTRRNTQSQINMLFEFLTDRNKPAIFD</sequence>
<comment type="cofactor">
    <cofactor evidence="1">
        <name>Mg(2+)</name>
        <dbReference type="ChEBI" id="CHEBI:18420"/>
    </cofactor>
</comment>
<feature type="domain" description="Nudix hydrolase" evidence="3">
    <location>
        <begin position="66"/>
        <end position="192"/>
    </location>
</feature>